<feature type="active site" evidence="9">
    <location>
        <position position="17"/>
    </location>
</feature>
<comment type="pathway">
    <text evidence="1">Protein modification; [NiFe] hydrogenase maturation.</text>
</comment>
<evidence type="ECO:0000256" key="1">
    <source>
        <dbReference type="ARBA" id="ARBA00004711"/>
    </source>
</evidence>
<dbReference type="InterPro" id="IPR006070">
    <property type="entry name" value="Sua5-like_dom"/>
</dbReference>
<reference evidence="12 13" key="1">
    <citation type="journal article" date="2010" name="PLoS ONE">
        <title>The glycobiome of the rumen bacterium Butyrivibrio proteoclasticus B316(T) highlights adaptation to a polysaccharide-rich environment.</title>
        <authorList>
            <person name="Kelly W.J."/>
            <person name="Leahy S.C."/>
            <person name="Altermann E."/>
            <person name="Yeoman C.J."/>
            <person name="Dunne J.C."/>
            <person name="Kong Z."/>
            <person name="Pacheco D.M."/>
            <person name="Li D."/>
            <person name="Noel S.J."/>
            <person name="Moon C.D."/>
            <person name="Cookson A.L."/>
            <person name="Attwood G.T."/>
        </authorList>
    </citation>
    <scope>NUCLEOTIDE SEQUENCE [LARGE SCALE GENOMIC DNA]</scope>
    <source>
        <strain evidence="13">ATCC 51982 / DSM 14932 / B316</strain>
    </source>
</reference>
<dbReference type="Proteomes" id="UP000001299">
    <property type="component" value="Chromosome 1"/>
</dbReference>
<protein>
    <recommendedName>
        <fullName evidence="3 9">acylphosphatase</fullName>
        <ecNumber evidence="9">3.6.1.7</ecNumber>
    </recommendedName>
</protein>
<dbReference type="HOGENOM" id="CLU_009164_0_0_9"/>
<keyword evidence="9" id="KW-0378">Hydrolase</keyword>
<dbReference type="GO" id="GO:0016743">
    <property type="term" value="F:carboxyl- or carbamoyltransferase activity"/>
    <property type="evidence" value="ECO:0007669"/>
    <property type="project" value="InterPro"/>
</dbReference>
<dbReference type="RefSeq" id="WP_013280801.1">
    <property type="nucleotide sequence ID" value="NC_014387.1"/>
</dbReference>
<comment type="catalytic activity">
    <reaction evidence="8">
        <text>C-terminal L-cysteinyl-[HypE protein] + carbamoyl phosphate + ATP + H2O = C-terminal S-carboxamide-L-cysteinyl-[HypE protein] + AMP + phosphate + diphosphate + H(+)</text>
        <dbReference type="Rhea" id="RHEA:55636"/>
        <dbReference type="Rhea" id="RHEA-COMP:14247"/>
        <dbReference type="Rhea" id="RHEA-COMP:14392"/>
        <dbReference type="ChEBI" id="CHEBI:15377"/>
        <dbReference type="ChEBI" id="CHEBI:15378"/>
        <dbReference type="ChEBI" id="CHEBI:30616"/>
        <dbReference type="ChEBI" id="CHEBI:33019"/>
        <dbReference type="ChEBI" id="CHEBI:43474"/>
        <dbReference type="ChEBI" id="CHEBI:58228"/>
        <dbReference type="ChEBI" id="CHEBI:76913"/>
        <dbReference type="ChEBI" id="CHEBI:139126"/>
        <dbReference type="ChEBI" id="CHEBI:456215"/>
    </reaction>
</comment>
<keyword evidence="6" id="KW-0863">Zinc-finger</keyword>
<organism evidence="12 13">
    <name type="scientific">Butyrivibrio proteoclasticus (strain ATCC 51982 / DSM 14932 / B316)</name>
    <name type="common">Clostridium proteoclasticum</name>
    <dbReference type="NCBI Taxonomy" id="515622"/>
    <lineage>
        <taxon>Bacteria</taxon>
        <taxon>Bacillati</taxon>
        <taxon>Bacillota</taxon>
        <taxon>Clostridia</taxon>
        <taxon>Lachnospirales</taxon>
        <taxon>Lachnospiraceae</taxon>
        <taxon>Butyrivibrio</taxon>
    </lineage>
</organism>
<name>E0RUV6_BUTPB</name>
<keyword evidence="4" id="KW-0436">Ligase</keyword>
<evidence type="ECO:0000313" key="12">
    <source>
        <dbReference type="EMBL" id="ADL34147.1"/>
    </source>
</evidence>
<evidence type="ECO:0000313" key="13">
    <source>
        <dbReference type="Proteomes" id="UP000001299"/>
    </source>
</evidence>
<dbReference type="PROSITE" id="PS51163">
    <property type="entry name" value="YRDC"/>
    <property type="match status" value="1"/>
</dbReference>
<dbReference type="SUPFAM" id="SSF55821">
    <property type="entry name" value="YrdC/RibB"/>
    <property type="match status" value="1"/>
</dbReference>
<evidence type="ECO:0000256" key="3">
    <source>
        <dbReference type="ARBA" id="ARBA00015991"/>
    </source>
</evidence>
<dbReference type="GO" id="GO:0051604">
    <property type="term" value="P:protein maturation"/>
    <property type="evidence" value="ECO:0007669"/>
    <property type="project" value="TreeGrafter"/>
</dbReference>
<dbReference type="InterPro" id="IPR051060">
    <property type="entry name" value="Carbamoyltrans_HypF-like"/>
</dbReference>
<dbReference type="eggNOG" id="COG0068">
    <property type="taxonomic scope" value="Bacteria"/>
</dbReference>
<dbReference type="InterPro" id="IPR017945">
    <property type="entry name" value="DHBP_synth_RibB-like_a/b_dom"/>
</dbReference>
<feature type="active site" evidence="9">
    <location>
        <position position="35"/>
    </location>
</feature>
<dbReference type="EC" id="3.6.1.7" evidence="9"/>
<dbReference type="InterPro" id="IPR043129">
    <property type="entry name" value="ATPase_NBD"/>
</dbReference>
<dbReference type="SUPFAM" id="SSF54975">
    <property type="entry name" value="Acylphosphatase/BLUF domain-like"/>
    <property type="match status" value="1"/>
</dbReference>
<evidence type="ECO:0000259" key="10">
    <source>
        <dbReference type="PROSITE" id="PS51160"/>
    </source>
</evidence>
<dbReference type="Pfam" id="PF00708">
    <property type="entry name" value="Acylphosphatase"/>
    <property type="match status" value="1"/>
</dbReference>
<feature type="domain" description="YrdC-like" evidence="11">
    <location>
        <begin position="243"/>
        <end position="430"/>
    </location>
</feature>
<dbReference type="InterPro" id="IPR041440">
    <property type="entry name" value="HypF_C"/>
</dbReference>
<keyword evidence="7" id="KW-0862">Zinc</keyword>
<evidence type="ECO:0000256" key="5">
    <source>
        <dbReference type="ARBA" id="ARBA00022723"/>
    </source>
</evidence>
<sequence>MIYKITVKGAVQGVGYRPFILKKATEYGLKGFVRNIGAAVDILVFGEEKIIIDFTRMLESEYPSGAFILSVEKTIIDKAEYDRYLDGLSSAFSNSNSIHNLEEPLQFTIIDSKEVDLSSELPVFLPDIGICDDCMSEMLDDSDRRYNYPLISCASCGPRISILDKLPYDRKTTAMIDFEMCPDCAREYKTGRRLHAQTISCHNCGPQYEIKYLSLINDSDNNTNNKIDIINIIRNDISDNNSYDSVKNAIKLLENNEIIGLKGSSGYQLVCKPVNDAALKLRNAKGREKKPFAVMFSDIDSIEEYCFVNSKEKELLKSSARPIVLLNTKESFDYEVCKDSRYIGAFLPSVGIHRLLCDAVGPLIVTSANRSDEPIIIDDDIFIKEFTNTQVQAVLMHKRRINMPQDDSVMYTCTLRNGNTLGLFTRRARGFVPLPVYTSYSGTSSRILAFGGDLKSTFSLAYKDKIIPSQYLGDLRDYGVNDNLKRLISQYERLYKFAPEKIVCDMHPLYESARMATEYSDKHNLPIYKVQHHHAHILSVMAEKGLKSCIGVSFDGTGYGVDGNIWGGEFMYLSGADFERDGHMSYVNLCGGDNASRNAKLVKECYYNAAGYSEKVSAIIRAALDNNINVFTTSSIGRLFDCISSLLRIRDENSFEGECAIALEKAAWEFAKANGSSDSEGIYRELNCDILQENDHFIADQLSLFKQIEKAFYQDEIPSNELAFSFHMALTDTIVRMCQLIRNKRGENKVCLSGGVFGNRLLLSKTIDRLSDFGFDVYVNEQVPAGDAGISVGQAYYLMLKEE</sequence>
<dbReference type="UniPathway" id="UPA00335"/>
<keyword evidence="5" id="KW-0479">Metal-binding</keyword>
<dbReference type="InterPro" id="IPR036046">
    <property type="entry name" value="Acylphosphatase-like_dom_sf"/>
</dbReference>
<keyword evidence="13" id="KW-1185">Reference proteome</keyword>
<dbReference type="InterPro" id="IPR001792">
    <property type="entry name" value="Acylphosphatase-like_dom"/>
</dbReference>
<dbReference type="InterPro" id="IPR011125">
    <property type="entry name" value="Znf_HypF"/>
</dbReference>
<dbReference type="PROSITE" id="PS51160">
    <property type="entry name" value="ACYLPHOSPHATASE_3"/>
    <property type="match status" value="1"/>
</dbReference>
<dbReference type="Gene3D" id="3.30.420.360">
    <property type="match status" value="1"/>
</dbReference>
<dbReference type="Pfam" id="PF07503">
    <property type="entry name" value="zf-HYPF"/>
    <property type="match status" value="2"/>
</dbReference>
<dbReference type="Gene3D" id="3.30.420.40">
    <property type="match status" value="1"/>
</dbReference>
<comment type="similarity">
    <text evidence="2">Belongs to the carbamoyltransferase HypF family.</text>
</comment>
<dbReference type="NCBIfam" id="TIGR00143">
    <property type="entry name" value="hypF"/>
    <property type="match status" value="1"/>
</dbReference>
<dbReference type="Pfam" id="PF22521">
    <property type="entry name" value="HypF_C_2"/>
    <property type="match status" value="1"/>
</dbReference>
<dbReference type="PANTHER" id="PTHR42959">
    <property type="entry name" value="CARBAMOYLTRANSFERASE"/>
    <property type="match status" value="1"/>
</dbReference>
<evidence type="ECO:0000256" key="4">
    <source>
        <dbReference type="ARBA" id="ARBA00022598"/>
    </source>
</evidence>
<evidence type="ECO:0000256" key="8">
    <source>
        <dbReference type="ARBA" id="ARBA00048220"/>
    </source>
</evidence>
<dbReference type="AlphaFoldDB" id="E0RUV6"/>
<accession>E0RUV6</accession>
<evidence type="ECO:0000256" key="9">
    <source>
        <dbReference type="PROSITE-ProRule" id="PRU00520"/>
    </source>
</evidence>
<evidence type="ECO:0000259" key="11">
    <source>
        <dbReference type="PROSITE" id="PS51163"/>
    </source>
</evidence>
<proteinExistence type="inferred from homology"/>
<dbReference type="KEGG" id="bpb:bpr_I1410"/>
<dbReference type="GO" id="GO:0016874">
    <property type="term" value="F:ligase activity"/>
    <property type="evidence" value="ECO:0007669"/>
    <property type="project" value="UniProtKB-KW"/>
</dbReference>
<feature type="domain" description="Acylphosphatase-like" evidence="10">
    <location>
        <begin position="2"/>
        <end position="96"/>
    </location>
</feature>
<dbReference type="Pfam" id="PF01300">
    <property type="entry name" value="Sua5_yciO_yrdC"/>
    <property type="match status" value="1"/>
</dbReference>
<dbReference type="EMBL" id="CP001810">
    <property type="protein sequence ID" value="ADL34147.1"/>
    <property type="molecule type" value="Genomic_DNA"/>
</dbReference>
<evidence type="ECO:0000256" key="6">
    <source>
        <dbReference type="ARBA" id="ARBA00022771"/>
    </source>
</evidence>
<evidence type="ECO:0000256" key="2">
    <source>
        <dbReference type="ARBA" id="ARBA00008097"/>
    </source>
</evidence>
<dbReference type="STRING" id="515622.bpr_I1410"/>
<dbReference type="InterPro" id="IPR004421">
    <property type="entry name" value="Carbamoyltransferase_HypF"/>
</dbReference>
<dbReference type="GO" id="GO:0003725">
    <property type="term" value="F:double-stranded RNA binding"/>
    <property type="evidence" value="ECO:0007669"/>
    <property type="project" value="InterPro"/>
</dbReference>
<dbReference type="Gene3D" id="3.90.870.50">
    <property type="match status" value="1"/>
</dbReference>
<comment type="catalytic activity">
    <reaction evidence="9">
        <text>an acyl phosphate + H2O = a carboxylate + phosphate + H(+)</text>
        <dbReference type="Rhea" id="RHEA:14965"/>
        <dbReference type="ChEBI" id="CHEBI:15377"/>
        <dbReference type="ChEBI" id="CHEBI:15378"/>
        <dbReference type="ChEBI" id="CHEBI:29067"/>
        <dbReference type="ChEBI" id="CHEBI:43474"/>
        <dbReference type="ChEBI" id="CHEBI:59918"/>
        <dbReference type="EC" id="3.6.1.7"/>
    </reaction>
</comment>
<dbReference type="Pfam" id="PF17788">
    <property type="entry name" value="HypF_C"/>
    <property type="match status" value="1"/>
</dbReference>
<dbReference type="InterPro" id="IPR055128">
    <property type="entry name" value="HypF_C_2"/>
</dbReference>
<dbReference type="GO" id="GO:0003998">
    <property type="term" value="F:acylphosphatase activity"/>
    <property type="evidence" value="ECO:0007669"/>
    <property type="project" value="UniProtKB-EC"/>
</dbReference>
<dbReference type="Gene3D" id="3.30.110.120">
    <property type="match status" value="1"/>
</dbReference>
<gene>
    <name evidence="12" type="primary">hypF</name>
    <name evidence="12" type="ordered locus">bpr_I1410</name>
</gene>
<dbReference type="PANTHER" id="PTHR42959:SF1">
    <property type="entry name" value="CARBAMOYLTRANSFERASE HYPF"/>
    <property type="match status" value="1"/>
</dbReference>
<evidence type="ECO:0000256" key="7">
    <source>
        <dbReference type="ARBA" id="ARBA00022833"/>
    </source>
</evidence>
<dbReference type="GO" id="GO:0008270">
    <property type="term" value="F:zinc ion binding"/>
    <property type="evidence" value="ECO:0007669"/>
    <property type="project" value="UniProtKB-KW"/>
</dbReference>
<dbReference type="SUPFAM" id="SSF53067">
    <property type="entry name" value="Actin-like ATPase domain"/>
    <property type="match status" value="1"/>
</dbReference>